<dbReference type="Proteomes" id="UP000553776">
    <property type="component" value="Unassembled WGS sequence"/>
</dbReference>
<evidence type="ECO:0008006" key="4">
    <source>
        <dbReference type="Google" id="ProtNLM"/>
    </source>
</evidence>
<evidence type="ECO:0000313" key="2">
    <source>
        <dbReference type="EMBL" id="MBB6691315.1"/>
    </source>
</evidence>
<organism evidence="2 3">
    <name type="scientific">Cohnella xylanilytica</name>
    <dbReference type="NCBI Taxonomy" id="557555"/>
    <lineage>
        <taxon>Bacteria</taxon>
        <taxon>Bacillati</taxon>
        <taxon>Bacillota</taxon>
        <taxon>Bacilli</taxon>
        <taxon>Bacillales</taxon>
        <taxon>Paenibacillaceae</taxon>
        <taxon>Cohnella</taxon>
    </lineage>
</organism>
<dbReference type="RefSeq" id="WP_185135313.1">
    <property type="nucleotide sequence ID" value="NZ_JACJVR010000027.1"/>
</dbReference>
<sequence>MYMGFYPVQRQNAGYYPVQNQTSGGQHARRSGGNRTHRSGAQAQQAANLVGHHVKINRGGPDSVEGTLIAVPGDYLVLSGADGVVYVNGSHVKSITEGNRSQNRSRSVDFVSASSFQSLLSKLRLQFVQINRGGPEKTEGFLAEINSDFLLLIVGREFVRVPLFHIKTISVTSNKSGNNKSGSNNNNKSGGNKSGGNKSGSNKSGNKSGNRSGGRSGGKSGSGGRSGGGRSGGRGGSGRSGR</sequence>
<protein>
    <recommendedName>
        <fullName evidence="4">Spore coat protein B</fullName>
    </recommendedName>
</protein>
<name>A0A841TT16_9BACL</name>
<evidence type="ECO:0000313" key="3">
    <source>
        <dbReference type="Proteomes" id="UP000553776"/>
    </source>
</evidence>
<dbReference type="EMBL" id="JACJVR010000027">
    <property type="protein sequence ID" value="MBB6691315.1"/>
    <property type="molecule type" value="Genomic_DNA"/>
</dbReference>
<gene>
    <name evidence="2" type="ORF">H7B90_07905</name>
</gene>
<feature type="compositionally biased region" description="Gly residues" evidence="1">
    <location>
        <begin position="211"/>
        <end position="242"/>
    </location>
</feature>
<feature type="compositionally biased region" description="Low complexity" evidence="1">
    <location>
        <begin position="173"/>
        <end position="191"/>
    </location>
</feature>
<dbReference type="AlphaFoldDB" id="A0A841TT16"/>
<feature type="compositionally biased region" description="Basic residues" evidence="1">
    <location>
        <begin position="27"/>
        <end position="38"/>
    </location>
</feature>
<proteinExistence type="predicted"/>
<feature type="region of interest" description="Disordered" evidence="1">
    <location>
        <begin position="16"/>
        <end position="42"/>
    </location>
</feature>
<reference evidence="2 3" key="1">
    <citation type="submission" date="2020-08" db="EMBL/GenBank/DDBJ databases">
        <title>Cohnella phylogeny.</title>
        <authorList>
            <person name="Dunlap C."/>
        </authorList>
    </citation>
    <scope>NUCLEOTIDE SEQUENCE [LARGE SCALE GENOMIC DNA]</scope>
    <source>
        <strain evidence="2 3">DSM 25239</strain>
    </source>
</reference>
<feature type="region of interest" description="Disordered" evidence="1">
    <location>
        <begin position="172"/>
        <end position="242"/>
    </location>
</feature>
<comment type="caution">
    <text evidence="2">The sequence shown here is derived from an EMBL/GenBank/DDBJ whole genome shotgun (WGS) entry which is preliminary data.</text>
</comment>
<accession>A0A841TT16</accession>
<keyword evidence="3" id="KW-1185">Reference proteome</keyword>
<feature type="compositionally biased region" description="Low complexity" evidence="1">
    <location>
        <begin position="199"/>
        <end position="210"/>
    </location>
</feature>
<evidence type="ECO:0000256" key="1">
    <source>
        <dbReference type="SAM" id="MobiDB-lite"/>
    </source>
</evidence>